<sequence>MAWKRNNSDPPKVMTWTKASPAIIIAVLFDAIRIFFTFFWFLGPAMAAVACTSAVNNLFEITVATFAGKTVATACTAGASIVGFFGFEFTATFGSVMAMVTGFAGWLIIGIWLLATNSRIFKENALWFIGSLVVSEIPFIDSLPAITIAVWKMYHAQIKKEKLALKQWKDGQVATQLQGRERQVAELMQYQAAQFEQAEIY</sequence>
<name>A0A2H0YYU4_9BACT</name>
<reference evidence="3" key="1">
    <citation type="submission" date="2017-09" db="EMBL/GenBank/DDBJ databases">
        <title>Depth-based differentiation of microbial function through sediment-hosted aquifers and enrichment of novel symbionts in the deep terrestrial subsurface.</title>
        <authorList>
            <person name="Probst A.J."/>
            <person name="Ladd B."/>
            <person name="Jarett J.K."/>
            <person name="Geller-Mcgrath D.E."/>
            <person name="Sieber C.M.K."/>
            <person name="Emerson J.B."/>
            <person name="Anantharaman K."/>
            <person name="Thomas B.C."/>
            <person name="Malmstrom R."/>
            <person name="Stieglmeier M."/>
            <person name="Klingl A."/>
            <person name="Woyke T."/>
            <person name="Ryan C.M."/>
            <person name="Banfield J.F."/>
        </authorList>
    </citation>
    <scope>NUCLEOTIDE SEQUENCE [LARGE SCALE GENOMIC DNA]</scope>
</reference>
<feature type="transmembrane region" description="Helical" evidence="1">
    <location>
        <begin position="61"/>
        <end position="84"/>
    </location>
</feature>
<dbReference type="AlphaFoldDB" id="A0A2H0YYU4"/>
<proteinExistence type="predicted"/>
<gene>
    <name evidence="2" type="ORF">COT23_00050</name>
</gene>
<organism evidence="2 3">
    <name type="scientific">Candidatus Kaiserbacteria bacterium CG08_land_8_20_14_0_20_50_21</name>
    <dbReference type="NCBI Taxonomy" id="1974604"/>
    <lineage>
        <taxon>Bacteria</taxon>
        <taxon>Candidatus Kaiseribacteriota</taxon>
    </lineage>
</organism>
<keyword evidence="1" id="KW-0812">Transmembrane</keyword>
<protein>
    <submittedName>
        <fullName evidence="2">Uncharacterized protein</fullName>
    </submittedName>
</protein>
<comment type="caution">
    <text evidence="2">The sequence shown here is derived from an EMBL/GenBank/DDBJ whole genome shotgun (WGS) entry which is preliminary data.</text>
</comment>
<evidence type="ECO:0000313" key="2">
    <source>
        <dbReference type="EMBL" id="PIS43668.1"/>
    </source>
</evidence>
<keyword evidence="1" id="KW-0472">Membrane</keyword>
<dbReference type="Proteomes" id="UP000228687">
    <property type="component" value="Unassembled WGS sequence"/>
</dbReference>
<evidence type="ECO:0000313" key="3">
    <source>
        <dbReference type="Proteomes" id="UP000228687"/>
    </source>
</evidence>
<feature type="transmembrane region" description="Helical" evidence="1">
    <location>
        <begin position="21"/>
        <end position="41"/>
    </location>
</feature>
<evidence type="ECO:0000256" key="1">
    <source>
        <dbReference type="SAM" id="Phobius"/>
    </source>
</evidence>
<accession>A0A2H0YYU4</accession>
<feature type="transmembrane region" description="Helical" evidence="1">
    <location>
        <begin position="127"/>
        <end position="151"/>
    </location>
</feature>
<dbReference type="EMBL" id="PEXT01000003">
    <property type="protein sequence ID" value="PIS43668.1"/>
    <property type="molecule type" value="Genomic_DNA"/>
</dbReference>
<feature type="transmembrane region" description="Helical" evidence="1">
    <location>
        <begin position="96"/>
        <end position="115"/>
    </location>
</feature>
<keyword evidence="1" id="KW-1133">Transmembrane helix</keyword>